<name>A0A1Y1CPW9_9BACT</name>
<evidence type="ECO:0000259" key="1">
    <source>
        <dbReference type="Pfam" id="PF02579"/>
    </source>
</evidence>
<proteinExistence type="predicted"/>
<dbReference type="Proteomes" id="UP000218267">
    <property type="component" value="Chromosome"/>
</dbReference>
<dbReference type="PANTHER" id="PTHR42983:SF1">
    <property type="entry name" value="IRON-MOLYBDENUM PROTEIN"/>
    <property type="match status" value="1"/>
</dbReference>
<accession>A0A1Y1CPW9</accession>
<keyword evidence="3" id="KW-1185">Reference proteome</keyword>
<evidence type="ECO:0000313" key="2">
    <source>
        <dbReference type="EMBL" id="BAX82509.1"/>
    </source>
</evidence>
<dbReference type="KEGG" id="mbas:ALGA_4218"/>
<dbReference type="AlphaFoldDB" id="A0A1Y1CPW9"/>
<protein>
    <submittedName>
        <fullName evidence="2">Dinitrogenase iron-molybdenum cofactor biosynthesis protein</fullName>
    </submittedName>
</protein>
<organism evidence="2 3">
    <name type="scientific">Labilibaculum antarcticum</name>
    <dbReference type="NCBI Taxonomy" id="1717717"/>
    <lineage>
        <taxon>Bacteria</taxon>
        <taxon>Pseudomonadati</taxon>
        <taxon>Bacteroidota</taxon>
        <taxon>Bacteroidia</taxon>
        <taxon>Marinilabiliales</taxon>
        <taxon>Marinifilaceae</taxon>
        <taxon>Labilibaculum</taxon>
    </lineage>
</organism>
<feature type="domain" description="Dinitrogenase iron-molybdenum cofactor biosynthesis" evidence="1">
    <location>
        <begin position="13"/>
        <end position="95"/>
    </location>
</feature>
<dbReference type="InterPro" id="IPR036105">
    <property type="entry name" value="DiNase_FeMo-co_biosyn_sf"/>
</dbReference>
<dbReference type="InterPro" id="IPR003731">
    <property type="entry name" value="Di-Nase_FeMo-co_biosynth"/>
</dbReference>
<reference evidence="2 3" key="1">
    <citation type="journal article" date="2018" name="Mar. Genomics">
        <title>Complete genome sequence of Marinifilaceae bacterium strain SPP2, isolated from the Antarctic marine sediment.</title>
        <authorList>
            <person name="Watanabe M."/>
            <person name="Kojima H."/>
            <person name="Fukui M."/>
        </authorList>
    </citation>
    <scope>NUCLEOTIDE SEQUENCE [LARGE SCALE GENOMIC DNA]</scope>
    <source>
        <strain evidence="2 3">SPP2</strain>
    </source>
</reference>
<dbReference type="SUPFAM" id="SSF53146">
    <property type="entry name" value="Nitrogenase accessory factor-like"/>
    <property type="match status" value="1"/>
</dbReference>
<dbReference type="EMBL" id="AP018042">
    <property type="protein sequence ID" value="BAX82509.1"/>
    <property type="molecule type" value="Genomic_DNA"/>
</dbReference>
<dbReference type="Gene3D" id="3.30.420.130">
    <property type="entry name" value="Dinitrogenase iron-molybdenum cofactor biosynthesis domain"/>
    <property type="match status" value="1"/>
</dbReference>
<evidence type="ECO:0000313" key="3">
    <source>
        <dbReference type="Proteomes" id="UP000218267"/>
    </source>
</evidence>
<dbReference type="RefSeq" id="WP_096432886.1">
    <property type="nucleotide sequence ID" value="NZ_AP018042.1"/>
</dbReference>
<gene>
    <name evidence="2" type="ORF">ALGA_4218</name>
</gene>
<dbReference type="OrthoDB" id="9807451at2"/>
<sequence length="105" mass="11774">MKTIITSTGNQLNSVFDLRFGRASWFCLYDDQSGEISFIENENINAQSGAGTKTVEKVVELGVKKVISGDFGPKAKELLEKFNIQMVLLQDDKNTMQRIIDQLKS</sequence>
<reference evidence="3" key="2">
    <citation type="journal article" date="2020" name="Antonie Van Leeuwenhoek">
        <title>Labilibaculum antarcticum sp. nov., a novel facultative anaerobic, psychrotorelant bacterium isolated from marine sediment of Antarctica.</title>
        <authorList>
            <person name="Watanabe M."/>
            <person name="Kojima H."/>
            <person name="Fukui M."/>
        </authorList>
    </citation>
    <scope>NUCLEOTIDE SEQUENCE [LARGE SCALE GENOMIC DNA]</scope>
    <source>
        <strain evidence="3">SPP2</strain>
    </source>
</reference>
<dbReference type="Pfam" id="PF02579">
    <property type="entry name" value="Nitro_FeMo-Co"/>
    <property type="match status" value="1"/>
</dbReference>
<dbReference type="PANTHER" id="PTHR42983">
    <property type="entry name" value="DINITROGENASE IRON-MOLYBDENUM COFACTOR PROTEIN-RELATED"/>
    <property type="match status" value="1"/>
</dbReference>